<keyword evidence="2" id="KW-1185">Reference proteome</keyword>
<evidence type="ECO:0000313" key="2">
    <source>
        <dbReference type="Proteomes" id="UP001216907"/>
    </source>
</evidence>
<protein>
    <submittedName>
        <fullName evidence="1">Uncharacterized protein</fullName>
    </submittedName>
</protein>
<evidence type="ECO:0000313" key="1">
    <source>
        <dbReference type="EMBL" id="MDG3007091.1"/>
    </source>
</evidence>
<comment type="caution">
    <text evidence="1">The sequence shown here is derived from an EMBL/GenBank/DDBJ whole genome shotgun (WGS) entry which is preliminary data.</text>
</comment>
<dbReference type="RefSeq" id="WP_277863380.1">
    <property type="nucleotide sequence ID" value="NZ_JARRAG010000002.1"/>
</dbReference>
<proteinExistence type="predicted"/>
<accession>A0ABT6FHY0</accession>
<sequence length="179" mass="20068">MSDLLRRWLASSGFACLSACLVLAPIFLAWQWRSGTIGAAFQEPAASARTAVGAEVLETRSSDDLPDVARIVASPAEPPSWESVRRLLEARGATNLWYCVRVQWRMDDGAIEETTFVRHPYHDVAHFREFLRLVREVDPEAGPGWSASLGKVRNPGAENQDPLPDVLLAYLRKVRPWER</sequence>
<dbReference type="EMBL" id="JARRAG010000002">
    <property type="protein sequence ID" value="MDG3007091.1"/>
    <property type="molecule type" value="Genomic_DNA"/>
</dbReference>
<name>A0ABT6FHY0_9BACT</name>
<dbReference type="Proteomes" id="UP001216907">
    <property type="component" value="Unassembled WGS sequence"/>
</dbReference>
<organism evidence="1 2">
    <name type="scientific">Paludisphaera mucosa</name>
    <dbReference type="NCBI Taxonomy" id="3030827"/>
    <lineage>
        <taxon>Bacteria</taxon>
        <taxon>Pseudomonadati</taxon>
        <taxon>Planctomycetota</taxon>
        <taxon>Planctomycetia</taxon>
        <taxon>Isosphaerales</taxon>
        <taxon>Isosphaeraceae</taxon>
        <taxon>Paludisphaera</taxon>
    </lineage>
</organism>
<gene>
    <name evidence="1" type="ORF">PZE19_25280</name>
</gene>
<reference evidence="1 2" key="1">
    <citation type="submission" date="2023-03" db="EMBL/GenBank/DDBJ databases">
        <title>Paludisphaera mucosa sp. nov. a novel planctomycete from northern fen.</title>
        <authorList>
            <person name="Ivanova A."/>
        </authorList>
    </citation>
    <scope>NUCLEOTIDE SEQUENCE [LARGE SCALE GENOMIC DNA]</scope>
    <source>
        <strain evidence="1 2">Pla2</strain>
    </source>
</reference>